<keyword evidence="2" id="KW-1185">Reference proteome</keyword>
<reference evidence="2" key="1">
    <citation type="submission" date="2016-10" db="EMBL/GenBank/DDBJ databases">
        <authorList>
            <person name="Varghese N."/>
            <person name="Submissions S."/>
        </authorList>
    </citation>
    <scope>NUCLEOTIDE SEQUENCE [LARGE SCALE GENOMIC DNA]</scope>
    <source>
        <strain evidence="2">LMG 15572</strain>
    </source>
</reference>
<protein>
    <submittedName>
        <fullName evidence="1">Uncharacterized protein</fullName>
    </submittedName>
</protein>
<gene>
    <name evidence="1" type="ORF">SAMN05660328_1214</name>
</gene>
<dbReference type="EMBL" id="FPBN01000021">
    <property type="protein sequence ID" value="SFU88097.1"/>
    <property type="molecule type" value="Genomic_DNA"/>
</dbReference>
<name>A0A1I7JSI2_9STRE</name>
<accession>A0A1I7JSI2</accession>
<dbReference type="Proteomes" id="UP000183629">
    <property type="component" value="Unassembled WGS sequence"/>
</dbReference>
<evidence type="ECO:0000313" key="2">
    <source>
        <dbReference type="Proteomes" id="UP000183629"/>
    </source>
</evidence>
<organism evidence="1 2">
    <name type="scientific">Streptococcus gallolyticus</name>
    <dbReference type="NCBI Taxonomy" id="315405"/>
    <lineage>
        <taxon>Bacteria</taxon>
        <taxon>Bacillati</taxon>
        <taxon>Bacillota</taxon>
        <taxon>Bacilli</taxon>
        <taxon>Lactobacillales</taxon>
        <taxon>Streptococcaceae</taxon>
        <taxon>Streptococcus</taxon>
    </lineage>
</organism>
<evidence type="ECO:0000313" key="1">
    <source>
        <dbReference type="EMBL" id="SFU88097.1"/>
    </source>
</evidence>
<sequence length="153" mass="18119">MKVNEYEFIDTRTGEKFIGSNKEFCQHIKTAEATFRARLKAGKFSRKLLGRKDDGKARPKRIMQYTDVVTGQVFIGTRAEAPGFFKLSNSQFQRRKQQRLIRAKFVRKEDLTPKPSKEELAERERVRKLKRKANREYYHQRAIALESEEEYVN</sequence>
<proteinExistence type="predicted"/>
<dbReference type="RefSeq" id="WP_074658986.1">
    <property type="nucleotide sequence ID" value="NZ_FOLZ01000016.1"/>
</dbReference>
<dbReference type="AlphaFoldDB" id="A0A1I7JSI2"/>